<keyword evidence="3 5" id="KW-1133">Transmembrane helix</keyword>
<dbReference type="GO" id="GO:0016020">
    <property type="term" value="C:membrane"/>
    <property type="evidence" value="ECO:0007669"/>
    <property type="project" value="UniProtKB-SubCell"/>
</dbReference>
<organism evidence="6 7">
    <name type="scientific">Aspergillus heteromorphus CBS 117.55</name>
    <dbReference type="NCBI Taxonomy" id="1448321"/>
    <lineage>
        <taxon>Eukaryota</taxon>
        <taxon>Fungi</taxon>
        <taxon>Dikarya</taxon>
        <taxon>Ascomycota</taxon>
        <taxon>Pezizomycotina</taxon>
        <taxon>Eurotiomycetes</taxon>
        <taxon>Eurotiomycetidae</taxon>
        <taxon>Eurotiales</taxon>
        <taxon>Aspergillaceae</taxon>
        <taxon>Aspergillus</taxon>
        <taxon>Aspergillus subgen. Circumdati</taxon>
    </lineage>
</organism>
<dbReference type="VEuPathDB" id="FungiDB:BO70DRAFT_342752"/>
<name>A0A317VCH8_9EURO</name>
<evidence type="ECO:0000313" key="7">
    <source>
        <dbReference type="Proteomes" id="UP000247233"/>
    </source>
</evidence>
<evidence type="ECO:0000313" key="6">
    <source>
        <dbReference type="EMBL" id="PWY71695.1"/>
    </source>
</evidence>
<dbReference type="PANTHER" id="PTHR23423">
    <property type="entry name" value="ORGANIC SOLUTE TRANSPORTER-RELATED"/>
    <property type="match status" value="1"/>
</dbReference>
<dbReference type="RefSeq" id="XP_025396287.1">
    <property type="nucleotide sequence ID" value="XM_025541386.1"/>
</dbReference>
<accession>A0A317VCH8</accession>
<dbReference type="EMBL" id="MSFL01000027">
    <property type="protein sequence ID" value="PWY71695.1"/>
    <property type="molecule type" value="Genomic_DNA"/>
</dbReference>
<sequence>MGGLVCNSTTEDQTITEVPLWNDGLTFHHLCLMISGSFAIFAAVVSFGLLMNHATHYSKPIEQRHIIRIIWMLPIYSSVAWLSIYYYKSSVYFNIVGYCYEAFAISAFFTLLCQYIAPDLHSQKEYFRAITPKKWIWPLPWLQKCSGGENGIWRTPRSGLTWFNVIWVGIFQYCLMRVLMTIIGVITQHFGVYCEETLNPQFAYVWILGIDWIAVCVAMYCLVQFYVQIKETISSYSPFMKLLCIKLVIFLSFWQSSIISLLCDIGLITANSKIQSPDLTVTLPNVLICIEMALISILHLWSYPWEPYTKPTTSPDDDDDYNMPPKPPMYQGGRWGLLALVDCFNPLDLVQAIARSIRWMFVGRKSRTLDPSYFDAGGRGGASGLGHGGIALHVTDVDGDTRTHIHGGGGGGGGGSATGVGKGRTVTGRYGSIGDEDGRGGLLSHAGNRDSAGSGVGMEIHGLHGLHGHEDEEMGMGTRPAMREFL</sequence>
<dbReference type="STRING" id="1448321.A0A317VCH8"/>
<feature type="transmembrane region" description="Helical" evidence="5">
    <location>
        <begin position="247"/>
        <end position="270"/>
    </location>
</feature>
<proteinExistence type="predicted"/>
<evidence type="ECO:0000256" key="5">
    <source>
        <dbReference type="SAM" id="Phobius"/>
    </source>
</evidence>
<dbReference type="GeneID" id="37063623"/>
<dbReference type="Proteomes" id="UP000247233">
    <property type="component" value="Unassembled WGS sequence"/>
</dbReference>
<reference evidence="6 7" key="1">
    <citation type="submission" date="2016-12" db="EMBL/GenBank/DDBJ databases">
        <title>The genomes of Aspergillus section Nigri reveals drivers in fungal speciation.</title>
        <authorList>
            <consortium name="DOE Joint Genome Institute"/>
            <person name="Vesth T.C."/>
            <person name="Nybo J."/>
            <person name="Theobald S."/>
            <person name="Brandl J."/>
            <person name="Frisvad J.C."/>
            <person name="Nielsen K.F."/>
            <person name="Lyhne E.K."/>
            <person name="Kogle M.E."/>
            <person name="Kuo A."/>
            <person name="Riley R."/>
            <person name="Clum A."/>
            <person name="Nolan M."/>
            <person name="Lipzen A."/>
            <person name="Salamov A."/>
            <person name="Henrissat B."/>
            <person name="Wiebenga A."/>
            <person name="De Vries R.P."/>
            <person name="Grigoriev I.V."/>
            <person name="Mortensen U.H."/>
            <person name="Andersen M.R."/>
            <person name="Baker S.E."/>
        </authorList>
    </citation>
    <scope>NUCLEOTIDE SEQUENCE [LARGE SCALE GENOMIC DNA]</scope>
    <source>
        <strain evidence="6 7">CBS 117.55</strain>
    </source>
</reference>
<dbReference type="Pfam" id="PF03619">
    <property type="entry name" value="Solute_trans_a"/>
    <property type="match status" value="1"/>
</dbReference>
<dbReference type="InterPro" id="IPR005178">
    <property type="entry name" value="Ostalpha/TMEM184C"/>
</dbReference>
<evidence type="ECO:0000256" key="2">
    <source>
        <dbReference type="ARBA" id="ARBA00022692"/>
    </source>
</evidence>
<comment type="subcellular location">
    <subcellularLocation>
        <location evidence="1">Membrane</location>
        <topology evidence="1">Multi-pass membrane protein</topology>
    </subcellularLocation>
</comment>
<evidence type="ECO:0000256" key="4">
    <source>
        <dbReference type="ARBA" id="ARBA00023136"/>
    </source>
</evidence>
<dbReference type="AlphaFoldDB" id="A0A317VCH8"/>
<protein>
    <submittedName>
        <fullName evidence="6">DUF300-domain-containing protein</fullName>
    </submittedName>
</protein>
<keyword evidence="2 5" id="KW-0812">Transmembrane</keyword>
<evidence type="ECO:0000256" key="3">
    <source>
        <dbReference type="ARBA" id="ARBA00022989"/>
    </source>
</evidence>
<comment type="caution">
    <text evidence="6">The sequence shown here is derived from an EMBL/GenBank/DDBJ whole genome shotgun (WGS) entry which is preliminary data.</text>
</comment>
<keyword evidence="7" id="KW-1185">Reference proteome</keyword>
<feature type="transmembrane region" description="Helical" evidence="5">
    <location>
        <begin position="93"/>
        <end position="117"/>
    </location>
</feature>
<feature type="transmembrane region" description="Helical" evidence="5">
    <location>
        <begin position="162"/>
        <end position="183"/>
    </location>
</feature>
<dbReference type="OrthoDB" id="5348404at2759"/>
<feature type="transmembrane region" description="Helical" evidence="5">
    <location>
        <begin position="27"/>
        <end position="49"/>
    </location>
</feature>
<feature type="transmembrane region" description="Helical" evidence="5">
    <location>
        <begin position="203"/>
        <end position="227"/>
    </location>
</feature>
<gene>
    <name evidence="6" type="ORF">BO70DRAFT_342752</name>
</gene>
<keyword evidence="4 5" id="KW-0472">Membrane</keyword>
<feature type="transmembrane region" description="Helical" evidence="5">
    <location>
        <begin position="69"/>
        <end position="87"/>
    </location>
</feature>
<evidence type="ECO:0000256" key="1">
    <source>
        <dbReference type="ARBA" id="ARBA00004141"/>
    </source>
</evidence>
<dbReference type="SMART" id="SM01417">
    <property type="entry name" value="Solute_trans_a"/>
    <property type="match status" value="1"/>
</dbReference>
<feature type="transmembrane region" description="Helical" evidence="5">
    <location>
        <begin position="282"/>
        <end position="301"/>
    </location>
</feature>